<keyword evidence="6" id="KW-0029">Amino-acid transport</keyword>
<dbReference type="InterPro" id="IPR052157">
    <property type="entry name" value="BCAA_transport_permease"/>
</dbReference>
<dbReference type="PANTHER" id="PTHR11795:SF371">
    <property type="entry name" value="HIGH-AFFINITY BRANCHED-CHAIN AMINO ACID TRANSPORT SYSTEM PERMEASE PROTEIN LIVH"/>
    <property type="match status" value="1"/>
</dbReference>
<accession>A0A0P6VRY0</accession>
<keyword evidence="2" id="KW-0813">Transport</keyword>
<evidence type="ECO:0000256" key="8">
    <source>
        <dbReference type="ARBA" id="ARBA00023136"/>
    </source>
</evidence>
<keyword evidence="3" id="KW-1003">Cell membrane</keyword>
<dbReference type="GO" id="GO:0015192">
    <property type="term" value="F:L-phenylalanine transmembrane transporter activity"/>
    <property type="evidence" value="ECO:0007669"/>
    <property type="project" value="TreeGrafter"/>
</dbReference>
<feature type="transmembrane region" description="Helical" evidence="10">
    <location>
        <begin position="219"/>
        <end position="248"/>
    </location>
</feature>
<evidence type="ECO:0000256" key="9">
    <source>
        <dbReference type="ARBA" id="ARBA00037998"/>
    </source>
</evidence>
<dbReference type="RefSeq" id="WP_054359540.1">
    <property type="nucleotide sequence ID" value="NZ_LJYW01000001.1"/>
</dbReference>
<evidence type="ECO:0000256" key="5">
    <source>
        <dbReference type="ARBA" id="ARBA00022692"/>
    </source>
</evidence>
<keyword evidence="12" id="KW-1185">Reference proteome</keyword>
<evidence type="ECO:0000256" key="3">
    <source>
        <dbReference type="ARBA" id="ARBA00022475"/>
    </source>
</evidence>
<dbReference type="GO" id="GO:0005886">
    <property type="term" value="C:plasma membrane"/>
    <property type="evidence" value="ECO:0007669"/>
    <property type="project" value="UniProtKB-SubCell"/>
</dbReference>
<feature type="transmembrane region" description="Helical" evidence="10">
    <location>
        <begin position="135"/>
        <end position="157"/>
    </location>
</feature>
<dbReference type="AlphaFoldDB" id="A0A0P6VRY0"/>
<keyword evidence="4" id="KW-0997">Cell inner membrane</keyword>
<feature type="transmembrane region" description="Helical" evidence="10">
    <location>
        <begin position="255"/>
        <end position="275"/>
    </location>
</feature>
<evidence type="ECO:0000256" key="4">
    <source>
        <dbReference type="ARBA" id="ARBA00022519"/>
    </source>
</evidence>
<reference evidence="11 12" key="2">
    <citation type="submission" date="2015-10" db="EMBL/GenBank/DDBJ databases">
        <title>Draft Genome Sequence of Prosthecomicrobium hirschii ATCC 27832.</title>
        <authorList>
            <person name="Daniel J."/>
            <person name="Givan S.A."/>
            <person name="Brun Y.V."/>
            <person name="Brown P.J."/>
        </authorList>
    </citation>
    <scope>NUCLEOTIDE SEQUENCE [LARGE SCALE GENOMIC DNA]</scope>
    <source>
        <strain evidence="11 12">16</strain>
    </source>
</reference>
<organism evidence="11 12">
    <name type="scientific">Prosthecodimorpha hirschii</name>
    <dbReference type="NCBI Taxonomy" id="665126"/>
    <lineage>
        <taxon>Bacteria</taxon>
        <taxon>Pseudomonadati</taxon>
        <taxon>Pseudomonadota</taxon>
        <taxon>Alphaproteobacteria</taxon>
        <taxon>Hyphomicrobiales</taxon>
        <taxon>Ancalomicrobiaceae</taxon>
        <taxon>Prosthecodimorpha</taxon>
    </lineage>
</organism>
<dbReference type="STRING" id="665126.ABB55_15065"/>
<gene>
    <name evidence="11" type="ORF">ABB55_15065</name>
</gene>
<reference evidence="11 12" key="1">
    <citation type="submission" date="2015-09" db="EMBL/GenBank/DDBJ databases">
        <authorList>
            <person name="Jackson K.R."/>
            <person name="Lunt B.L."/>
            <person name="Fisher J.N.B."/>
            <person name="Gardner A.V."/>
            <person name="Bailey M.E."/>
            <person name="Deus L.M."/>
            <person name="Earl A.S."/>
            <person name="Gibby P.D."/>
            <person name="Hartmann K.A."/>
            <person name="Liu J.E."/>
            <person name="Manci A.M."/>
            <person name="Nielsen D.A."/>
            <person name="Solomon M.B."/>
            <person name="Breakwell D.P."/>
            <person name="Burnett S.H."/>
            <person name="Grose J.H."/>
        </authorList>
    </citation>
    <scope>NUCLEOTIDE SEQUENCE [LARGE SCALE GENOMIC DNA]</scope>
    <source>
        <strain evidence="11 12">16</strain>
    </source>
</reference>
<dbReference type="GO" id="GO:0015808">
    <property type="term" value="P:L-alanine transport"/>
    <property type="evidence" value="ECO:0007669"/>
    <property type="project" value="TreeGrafter"/>
</dbReference>
<keyword evidence="7 10" id="KW-1133">Transmembrane helix</keyword>
<sequence length="288" mass="29325">MTDLLELAIAGLMSGLVIGLAALAVTLVFGIARFANAATGDTMTLGAYATLGGTAATGSLIAGGAIGILAGAAAGVIAYATVFRKLERRSPVAALLASIGVGFVIRAGLGLVYGHGQQVFQLPLVRPWRVWGIRIQPTDLEIAAAALATLAAVFLILHATPIGRQMRAVADDPDLARVSGIAPRRVMIALWALAGGVAAVAGCLLGIKTVVAPEMGWDMLLPAFAAAILGGIGHPVGAVVAGVLLGIAQETATPWVGFTYKIALSFAVLLLVLLVRPRGLFGRIEGVR</sequence>
<dbReference type="GO" id="GO:1903806">
    <property type="term" value="P:L-isoleucine import across plasma membrane"/>
    <property type="evidence" value="ECO:0007669"/>
    <property type="project" value="TreeGrafter"/>
</dbReference>
<evidence type="ECO:0000256" key="10">
    <source>
        <dbReference type="SAM" id="Phobius"/>
    </source>
</evidence>
<proteinExistence type="inferred from homology"/>
<evidence type="ECO:0000256" key="7">
    <source>
        <dbReference type="ARBA" id="ARBA00022989"/>
    </source>
</evidence>
<name>A0A0P6VRY0_9HYPH</name>
<evidence type="ECO:0000256" key="2">
    <source>
        <dbReference type="ARBA" id="ARBA00022448"/>
    </source>
</evidence>
<dbReference type="Proteomes" id="UP000048984">
    <property type="component" value="Unassembled WGS sequence"/>
</dbReference>
<evidence type="ECO:0000313" key="11">
    <source>
        <dbReference type="EMBL" id="KPL53375.1"/>
    </source>
</evidence>
<dbReference type="Pfam" id="PF02653">
    <property type="entry name" value="BPD_transp_2"/>
    <property type="match status" value="1"/>
</dbReference>
<dbReference type="OrthoDB" id="9807115at2"/>
<dbReference type="InterPro" id="IPR001851">
    <property type="entry name" value="ABC_transp_permease"/>
</dbReference>
<dbReference type="GO" id="GO:0005304">
    <property type="term" value="F:L-valine transmembrane transporter activity"/>
    <property type="evidence" value="ECO:0007669"/>
    <property type="project" value="TreeGrafter"/>
</dbReference>
<protein>
    <submittedName>
        <fullName evidence="11">ABC transporter permease</fullName>
    </submittedName>
</protein>
<evidence type="ECO:0000256" key="6">
    <source>
        <dbReference type="ARBA" id="ARBA00022970"/>
    </source>
</evidence>
<keyword evidence="5 10" id="KW-0812">Transmembrane</keyword>
<dbReference type="EMBL" id="LJYW01000001">
    <property type="protein sequence ID" value="KPL53375.1"/>
    <property type="molecule type" value="Genomic_DNA"/>
</dbReference>
<evidence type="ECO:0000313" key="12">
    <source>
        <dbReference type="Proteomes" id="UP000048984"/>
    </source>
</evidence>
<dbReference type="GO" id="GO:0015188">
    <property type="term" value="F:L-isoleucine transmembrane transporter activity"/>
    <property type="evidence" value="ECO:0007669"/>
    <property type="project" value="TreeGrafter"/>
</dbReference>
<feature type="transmembrane region" description="Helical" evidence="10">
    <location>
        <begin position="7"/>
        <end position="35"/>
    </location>
</feature>
<dbReference type="GO" id="GO:0015190">
    <property type="term" value="F:L-leucine transmembrane transporter activity"/>
    <property type="evidence" value="ECO:0007669"/>
    <property type="project" value="TreeGrafter"/>
</dbReference>
<comment type="similarity">
    <text evidence="9">Belongs to the binding-protein-dependent transport system permease family. LivHM subfamily.</text>
</comment>
<comment type="caution">
    <text evidence="11">The sequence shown here is derived from an EMBL/GenBank/DDBJ whole genome shotgun (WGS) entry which is preliminary data.</text>
</comment>
<comment type="subcellular location">
    <subcellularLocation>
        <location evidence="1">Cell membrane</location>
        <topology evidence="1">Multi-pass membrane protein</topology>
    </subcellularLocation>
</comment>
<feature type="transmembrane region" description="Helical" evidence="10">
    <location>
        <begin position="92"/>
        <end position="115"/>
    </location>
</feature>
<dbReference type="PANTHER" id="PTHR11795">
    <property type="entry name" value="BRANCHED-CHAIN AMINO ACID TRANSPORT SYSTEM PERMEASE PROTEIN LIVH"/>
    <property type="match status" value="1"/>
</dbReference>
<keyword evidence="8 10" id="KW-0472">Membrane</keyword>
<feature type="transmembrane region" description="Helical" evidence="10">
    <location>
        <begin position="186"/>
        <end position="207"/>
    </location>
</feature>
<evidence type="ECO:0000256" key="1">
    <source>
        <dbReference type="ARBA" id="ARBA00004651"/>
    </source>
</evidence>
<dbReference type="CDD" id="cd06582">
    <property type="entry name" value="TM_PBP1_LivH_like"/>
    <property type="match status" value="1"/>
</dbReference>
<dbReference type="GO" id="GO:0042941">
    <property type="term" value="P:D-alanine transmembrane transport"/>
    <property type="evidence" value="ECO:0007669"/>
    <property type="project" value="TreeGrafter"/>
</dbReference>
<feature type="transmembrane region" description="Helical" evidence="10">
    <location>
        <begin position="55"/>
        <end position="80"/>
    </location>
</feature>